<feature type="compositionally biased region" description="Polar residues" evidence="1">
    <location>
        <begin position="29"/>
        <end position="38"/>
    </location>
</feature>
<feature type="compositionally biased region" description="Low complexity" evidence="1">
    <location>
        <begin position="88"/>
        <end position="98"/>
    </location>
</feature>
<keyword evidence="3" id="KW-1185">Reference proteome</keyword>
<evidence type="ECO:0000256" key="1">
    <source>
        <dbReference type="SAM" id="MobiDB-lite"/>
    </source>
</evidence>
<dbReference type="EMBL" id="PYDT01000009">
    <property type="protein sequence ID" value="THU50714.1"/>
    <property type="molecule type" value="Genomic_DNA"/>
</dbReference>
<feature type="compositionally biased region" description="Basic and acidic residues" evidence="1">
    <location>
        <begin position="50"/>
        <end position="62"/>
    </location>
</feature>
<protein>
    <submittedName>
        <fullName evidence="2">Uncharacterized protein</fullName>
    </submittedName>
</protein>
<name>A0A4S8IRC4_MUSBA</name>
<feature type="compositionally biased region" description="Gly residues" evidence="1">
    <location>
        <begin position="76"/>
        <end position="87"/>
    </location>
</feature>
<comment type="caution">
    <text evidence="2">The sequence shown here is derived from an EMBL/GenBank/DDBJ whole genome shotgun (WGS) entry which is preliminary data.</text>
</comment>
<feature type="compositionally biased region" description="Polar residues" evidence="1">
    <location>
        <begin position="1"/>
        <end position="11"/>
    </location>
</feature>
<feature type="region of interest" description="Disordered" evidence="1">
    <location>
        <begin position="1"/>
        <end position="99"/>
    </location>
</feature>
<organism evidence="2 3">
    <name type="scientific">Musa balbisiana</name>
    <name type="common">Banana</name>
    <dbReference type="NCBI Taxonomy" id="52838"/>
    <lineage>
        <taxon>Eukaryota</taxon>
        <taxon>Viridiplantae</taxon>
        <taxon>Streptophyta</taxon>
        <taxon>Embryophyta</taxon>
        <taxon>Tracheophyta</taxon>
        <taxon>Spermatophyta</taxon>
        <taxon>Magnoliopsida</taxon>
        <taxon>Liliopsida</taxon>
        <taxon>Zingiberales</taxon>
        <taxon>Musaceae</taxon>
        <taxon>Musa</taxon>
    </lineage>
</organism>
<evidence type="ECO:0000313" key="2">
    <source>
        <dbReference type="EMBL" id="THU50714.1"/>
    </source>
</evidence>
<dbReference type="Proteomes" id="UP000317650">
    <property type="component" value="Chromosome 6"/>
</dbReference>
<reference evidence="2 3" key="1">
    <citation type="journal article" date="2019" name="Nat. Plants">
        <title>Genome sequencing of Musa balbisiana reveals subgenome evolution and function divergence in polyploid bananas.</title>
        <authorList>
            <person name="Yao X."/>
        </authorList>
    </citation>
    <scope>NUCLEOTIDE SEQUENCE [LARGE SCALE GENOMIC DNA]</scope>
    <source>
        <strain evidence="3">cv. DH-PKW</strain>
        <tissue evidence="2">Leaves</tissue>
    </source>
</reference>
<dbReference type="AlphaFoldDB" id="A0A4S8IRC4"/>
<proteinExistence type="predicted"/>
<gene>
    <name evidence="2" type="ORF">C4D60_Mb06t23230</name>
</gene>
<accession>A0A4S8IRC4</accession>
<evidence type="ECO:0000313" key="3">
    <source>
        <dbReference type="Proteomes" id="UP000317650"/>
    </source>
</evidence>
<sequence>MPRAKITTQSSRDSKGSGLGDASKRGTPRKTSGSAETSQPKKKAKVGTRKMSEGALIHERAAPRPSEAGVAPQGEGLVGARGKGGVGSSSDDPSGISSTRLKSMRDLCHIWPHSEGEQFQALSMADLLERELGAPYAS</sequence>